<dbReference type="AlphaFoldDB" id="A0A2I2GH28"/>
<feature type="region of interest" description="Disordered" evidence="1">
    <location>
        <begin position="1"/>
        <end position="74"/>
    </location>
</feature>
<organism evidence="2 3">
    <name type="scientific">Aspergillus steynii IBT 23096</name>
    <dbReference type="NCBI Taxonomy" id="1392250"/>
    <lineage>
        <taxon>Eukaryota</taxon>
        <taxon>Fungi</taxon>
        <taxon>Dikarya</taxon>
        <taxon>Ascomycota</taxon>
        <taxon>Pezizomycotina</taxon>
        <taxon>Eurotiomycetes</taxon>
        <taxon>Eurotiomycetidae</taxon>
        <taxon>Eurotiales</taxon>
        <taxon>Aspergillaceae</taxon>
        <taxon>Aspergillus</taxon>
        <taxon>Aspergillus subgen. Circumdati</taxon>
    </lineage>
</organism>
<feature type="compositionally biased region" description="Pro residues" evidence="1">
    <location>
        <begin position="167"/>
        <end position="179"/>
    </location>
</feature>
<protein>
    <submittedName>
        <fullName evidence="2">Uncharacterized protein</fullName>
    </submittedName>
</protein>
<feature type="compositionally biased region" description="Low complexity" evidence="1">
    <location>
        <begin position="19"/>
        <end position="40"/>
    </location>
</feature>
<dbReference type="GeneID" id="36562146"/>
<proteinExistence type="predicted"/>
<feature type="compositionally biased region" description="Low complexity" evidence="1">
    <location>
        <begin position="130"/>
        <end position="145"/>
    </location>
</feature>
<evidence type="ECO:0000313" key="3">
    <source>
        <dbReference type="Proteomes" id="UP000234275"/>
    </source>
</evidence>
<dbReference type="Proteomes" id="UP000234275">
    <property type="component" value="Unassembled WGS sequence"/>
</dbReference>
<gene>
    <name evidence="2" type="ORF">P170DRAFT_507043</name>
</gene>
<feature type="region of interest" description="Disordered" evidence="1">
    <location>
        <begin position="106"/>
        <end position="183"/>
    </location>
</feature>
<feature type="compositionally biased region" description="Basic and acidic residues" evidence="1">
    <location>
        <begin position="61"/>
        <end position="74"/>
    </location>
</feature>
<dbReference type="VEuPathDB" id="FungiDB:P170DRAFT_507043"/>
<dbReference type="EMBL" id="MSFO01000002">
    <property type="protein sequence ID" value="PLB52185.1"/>
    <property type="molecule type" value="Genomic_DNA"/>
</dbReference>
<dbReference type="RefSeq" id="XP_024707487.1">
    <property type="nucleotide sequence ID" value="XM_024854440.1"/>
</dbReference>
<keyword evidence="3" id="KW-1185">Reference proteome</keyword>
<feature type="region of interest" description="Disordered" evidence="1">
    <location>
        <begin position="196"/>
        <end position="231"/>
    </location>
</feature>
<comment type="caution">
    <text evidence="2">The sequence shown here is derived from an EMBL/GenBank/DDBJ whole genome shotgun (WGS) entry which is preliminary data.</text>
</comment>
<sequence length="231" mass="25339">MNLSRDRPLPSVHHLPRIYSPSPSLSSLSVSDSYQSHSPSQSPPSFAPSPPHHHHPGSDSPRTEEYKTSLEQAKLDRRRQEYALLRDALRRGIPYSAIPGLLASRDSSVRKGTGHGDYSLGGHHQHHPQGHIPGSWPGSGSDSPGLSVYGHAPGTGHGQAGVIYYIPTPPGPNPNPMPQPGQRRLDLDDSFLHRAYKRRRPWTGSARARSAQGGDRKQRITFHHYVPGVSK</sequence>
<evidence type="ECO:0000256" key="1">
    <source>
        <dbReference type="SAM" id="MobiDB-lite"/>
    </source>
</evidence>
<evidence type="ECO:0000313" key="2">
    <source>
        <dbReference type="EMBL" id="PLB52185.1"/>
    </source>
</evidence>
<reference evidence="2 3" key="1">
    <citation type="submission" date="2016-12" db="EMBL/GenBank/DDBJ databases">
        <title>The genomes of Aspergillus section Nigri reveals drivers in fungal speciation.</title>
        <authorList>
            <consortium name="DOE Joint Genome Institute"/>
            <person name="Vesth T.C."/>
            <person name="Nybo J."/>
            <person name="Theobald S."/>
            <person name="Brandl J."/>
            <person name="Frisvad J.C."/>
            <person name="Nielsen K.F."/>
            <person name="Lyhne E.K."/>
            <person name="Kogle M.E."/>
            <person name="Kuo A."/>
            <person name="Riley R."/>
            <person name="Clum A."/>
            <person name="Nolan M."/>
            <person name="Lipzen A."/>
            <person name="Salamov A."/>
            <person name="Henrissat B."/>
            <person name="Wiebenga A."/>
            <person name="De Vries R.P."/>
            <person name="Grigoriev I.V."/>
            <person name="Mortensen U.H."/>
            <person name="Andersen M.R."/>
            <person name="Baker S.E."/>
        </authorList>
    </citation>
    <scope>NUCLEOTIDE SEQUENCE [LARGE SCALE GENOMIC DNA]</scope>
    <source>
        <strain evidence="2 3">IBT 23096</strain>
    </source>
</reference>
<accession>A0A2I2GH28</accession>
<dbReference type="OrthoDB" id="4505340at2759"/>
<feature type="compositionally biased region" description="Pro residues" evidence="1">
    <location>
        <begin position="41"/>
        <end position="50"/>
    </location>
</feature>
<name>A0A2I2GH28_9EURO</name>